<keyword evidence="3" id="KW-0813">Transport</keyword>
<feature type="transmembrane region" description="Helical" evidence="8">
    <location>
        <begin position="507"/>
        <end position="530"/>
    </location>
</feature>
<dbReference type="Gene3D" id="3.30.70.1440">
    <property type="entry name" value="Multidrug efflux transporter AcrB pore domain"/>
    <property type="match status" value="1"/>
</dbReference>
<comment type="caution">
    <text evidence="9">The sequence shown here is derived from an EMBL/GenBank/DDBJ whole genome shotgun (WGS) entry which is preliminary data.</text>
</comment>
<accession>A0A837CQK0</accession>
<feature type="transmembrane region" description="Helical" evidence="8">
    <location>
        <begin position="551"/>
        <end position="578"/>
    </location>
</feature>
<dbReference type="Proteomes" id="UP000024900">
    <property type="component" value="Unassembled WGS sequence"/>
</dbReference>
<dbReference type="RefSeq" id="WP_028175453.1">
    <property type="nucleotide sequence ID" value="NZ_ADOU02000004.1"/>
</dbReference>
<evidence type="ECO:0000256" key="2">
    <source>
        <dbReference type="ARBA" id="ARBA00010942"/>
    </source>
</evidence>
<feature type="transmembrane region" description="Helical" evidence="8">
    <location>
        <begin position="904"/>
        <end position="923"/>
    </location>
</feature>
<keyword evidence="7 8" id="KW-0472">Membrane</keyword>
<name>A0A837CQK0_9BRAD</name>
<comment type="subcellular location">
    <subcellularLocation>
        <location evidence="1">Cell membrane</location>
        <topology evidence="1">Multi-pass membrane protein</topology>
    </subcellularLocation>
</comment>
<dbReference type="NCBIfam" id="TIGR00914">
    <property type="entry name" value="2A0601"/>
    <property type="match status" value="1"/>
</dbReference>
<dbReference type="GO" id="GO:0042910">
    <property type="term" value="F:xenobiotic transmembrane transporter activity"/>
    <property type="evidence" value="ECO:0007669"/>
    <property type="project" value="TreeGrafter"/>
</dbReference>
<dbReference type="InterPro" id="IPR027463">
    <property type="entry name" value="AcrB_DN_DC_subdom"/>
</dbReference>
<reference evidence="9 10" key="1">
    <citation type="journal article" date="2014" name="BMC Genomics">
        <title>Comparative genomics of Bradyrhizobium japonicum CPAC 15 and Bradyrhizobium diazoefficiens CPAC 7: elite model strains for understanding symbiotic performance with soybean.</title>
        <authorList>
            <person name="Siqueira A.F."/>
            <person name="Ormeno-Orrillo E."/>
            <person name="Souza R.C."/>
            <person name="Rodrigues E.P."/>
            <person name="Almeida L.G."/>
            <person name="Barcellos F.G."/>
            <person name="Batista J.S."/>
            <person name="Nakatami A.S."/>
            <person name="Martinez-Romero E."/>
            <person name="Vasconcelos A.T."/>
            <person name="Hungria M."/>
        </authorList>
    </citation>
    <scope>NUCLEOTIDE SEQUENCE [LARGE SCALE GENOMIC DNA]</scope>
    <source>
        <strain evidence="9 10">SEMIA 5080</strain>
    </source>
</reference>
<keyword evidence="4" id="KW-1003">Cell membrane</keyword>
<comment type="similarity">
    <text evidence="2">Belongs to the resistance-nodulation-cell division (RND) (TC 2.A.6) family.</text>
</comment>
<dbReference type="GO" id="GO:0005886">
    <property type="term" value="C:plasma membrane"/>
    <property type="evidence" value="ECO:0007669"/>
    <property type="project" value="UniProtKB-SubCell"/>
</dbReference>
<evidence type="ECO:0000313" key="10">
    <source>
        <dbReference type="Proteomes" id="UP000024900"/>
    </source>
</evidence>
<dbReference type="PANTHER" id="PTHR32063">
    <property type="match status" value="1"/>
</dbReference>
<dbReference type="SUPFAM" id="SSF82714">
    <property type="entry name" value="Multidrug efflux transporter AcrB TolC docking domain, DN and DC subdomains"/>
    <property type="match status" value="2"/>
</dbReference>
<dbReference type="InterPro" id="IPR004763">
    <property type="entry name" value="CusA-like"/>
</dbReference>
<feature type="transmembrane region" description="Helical" evidence="8">
    <location>
        <begin position="1005"/>
        <end position="1027"/>
    </location>
</feature>
<gene>
    <name evidence="9" type="primary">cnrA</name>
    <name evidence="9" type="ORF">BJA5080_07888</name>
</gene>
<dbReference type="SUPFAM" id="SSF82693">
    <property type="entry name" value="Multidrug efflux transporter AcrB pore domain, PN1, PN2, PC1 and PC2 subdomains"/>
    <property type="match status" value="2"/>
</dbReference>
<feature type="transmembrane region" description="Helical" evidence="8">
    <location>
        <begin position="930"/>
        <end position="949"/>
    </location>
</feature>
<feature type="transmembrane region" description="Helical" evidence="8">
    <location>
        <begin position="1033"/>
        <end position="1057"/>
    </location>
</feature>
<evidence type="ECO:0000256" key="5">
    <source>
        <dbReference type="ARBA" id="ARBA00022692"/>
    </source>
</evidence>
<dbReference type="Gene3D" id="3.30.2090.10">
    <property type="entry name" value="Multidrug efflux transporter AcrB TolC docking domain, DN and DC subdomains"/>
    <property type="match status" value="2"/>
</dbReference>
<evidence type="ECO:0000256" key="8">
    <source>
        <dbReference type="SAM" id="Phobius"/>
    </source>
</evidence>
<dbReference type="Gene3D" id="3.30.70.1430">
    <property type="entry name" value="Multidrug efflux transporter AcrB pore domain"/>
    <property type="match status" value="2"/>
</dbReference>
<organism evidence="9 10">
    <name type="scientific">Bradyrhizobium diazoefficiens SEMIA 5080</name>
    <dbReference type="NCBI Taxonomy" id="754504"/>
    <lineage>
        <taxon>Bacteria</taxon>
        <taxon>Pseudomonadati</taxon>
        <taxon>Pseudomonadota</taxon>
        <taxon>Alphaproteobacteria</taxon>
        <taxon>Hyphomicrobiales</taxon>
        <taxon>Nitrobacteraceae</taxon>
        <taxon>Bradyrhizobium</taxon>
    </lineage>
</organism>
<evidence type="ECO:0000256" key="1">
    <source>
        <dbReference type="ARBA" id="ARBA00004651"/>
    </source>
</evidence>
<feature type="transmembrane region" description="Helical" evidence="8">
    <location>
        <begin position="476"/>
        <end position="495"/>
    </location>
</feature>
<dbReference type="GO" id="GO:0008324">
    <property type="term" value="F:monoatomic cation transmembrane transporter activity"/>
    <property type="evidence" value="ECO:0007669"/>
    <property type="project" value="InterPro"/>
</dbReference>
<evidence type="ECO:0000256" key="3">
    <source>
        <dbReference type="ARBA" id="ARBA00022448"/>
    </source>
</evidence>
<evidence type="ECO:0000256" key="7">
    <source>
        <dbReference type="ARBA" id="ARBA00023136"/>
    </source>
</evidence>
<dbReference type="AlphaFoldDB" id="A0A837CQK0"/>
<keyword evidence="5 8" id="KW-0812">Transmembrane</keyword>
<dbReference type="EMBL" id="ADOU02000004">
    <property type="protein sequence ID" value="KGJ71225.1"/>
    <property type="molecule type" value="Genomic_DNA"/>
</dbReference>
<dbReference type="PRINTS" id="PR00702">
    <property type="entry name" value="ACRIFLAVINRP"/>
</dbReference>
<dbReference type="Gene3D" id="1.20.1640.10">
    <property type="entry name" value="Multidrug efflux transporter AcrB transmembrane domain"/>
    <property type="match status" value="3"/>
</dbReference>
<dbReference type="SUPFAM" id="SSF82866">
    <property type="entry name" value="Multidrug efflux transporter AcrB transmembrane domain"/>
    <property type="match status" value="2"/>
</dbReference>
<evidence type="ECO:0000256" key="6">
    <source>
        <dbReference type="ARBA" id="ARBA00022989"/>
    </source>
</evidence>
<dbReference type="PANTHER" id="PTHR32063:SF24">
    <property type="entry name" value="CATION EFFLUX SYSTEM (ACRB_ACRD_ACRF FAMILY)"/>
    <property type="match status" value="1"/>
</dbReference>
<sequence>MIERIVEFSVRRRWLVVLIALAAAASGAWSLTKLPIDAVPDVTNVQVQVNAVAPAMTPVEIEKQVTVTLETALAGIPGLESTRSFSRNGFAQITAVFGDRTNIYFARQLVSERLNEAKSGMPPGVDVRMGPVSTGLGEIYWWAVEYEKPGASSPIRDGKPGWQTDGSYLTPEGERLTDDFQRTVYLRTVQDWIVRPQMKTVPGVAGADAIGGFVKQYQVQPDPAKLVGYGLSLKQVVEAIEANNASRGANYIEQNGEGYVVRASGRVENLGDIENIVVATRGGVPVRVRDVADVAIGKELRTGSASVDGREVVLGTALMLIGGNSRTVAAAADAKIKEIGRTLPPGIYAHTVLNRTQLVDATIQTVAKNLAEGALLVIAVLFVLLGNFRAALVTALVIPVTMLVTASGMLQGRISANLMSLGALDFGLIVDGAVIIAENSLRHLAERQREFGRALSLQERLDTVTASTVEMIRPSVFGQIIIILVYTPLLAFSGVEGKTFEPMALTVMTALAVAFVVSLTFVPAAIAIAIRGRVSERENVIVRTLKRWYAPLLAGSIARPLPIIAAAGLLFIGAALLFTRLGQEFTPTLDEKNIVMEVKRVPSTALAQSQRMQLLIEKQISTLDEVSFVFSRTGTPDLAADPMPPSASDTYIIVKPQDEWPDPTMTKEDLIKKIEAVTAKLPGNKIGFSQPIEMRFNELIAGVREDLAVKVFGDDFERMQKTAGQIADVIRKIDGAESVKTEETTGLPFLDINIDKREIARRGLSLAAVQDLIATAIGGTDAGLVFEGDRRFKIVVRLPDELRDSIPALEELPVPLPHANANAPAASIPLRNIASFEQTVGYNQISRENGKRRVVATAEIRGRDIGSLVTEAQAEVAEQVKLPPGSYLSWGGQFENFAVARQRLVFVVPGVFVLIFMLLFGALGSARDAALVFSAVPLALTGGIAALWLRGMPFSISAAVGFIALSGVAVLNGLVMLTQIRRLIVEGVNPGTAICEGALTRFRPVAMTALVASLGFVPMALATGTGAEVQKPLATVVIGGLLTATLLTLVVLPALYARFAVPAAAYRRSGSVVPLVHDRAAE</sequence>
<keyword evidence="6 8" id="KW-1133">Transmembrane helix</keyword>
<evidence type="ECO:0000313" key="9">
    <source>
        <dbReference type="EMBL" id="KGJ71225.1"/>
    </source>
</evidence>
<dbReference type="InterPro" id="IPR001036">
    <property type="entry name" value="Acrflvin-R"/>
</dbReference>
<feature type="transmembrane region" description="Helical" evidence="8">
    <location>
        <begin position="955"/>
        <end position="977"/>
    </location>
</feature>
<protein>
    <submittedName>
        <fullName evidence="9">Putative RND divalent metal cation efflux transporter CnrA</fullName>
    </submittedName>
</protein>
<feature type="transmembrane region" description="Helical" evidence="8">
    <location>
        <begin position="392"/>
        <end position="410"/>
    </location>
</feature>
<evidence type="ECO:0000256" key="4">
    <source>
        <dbReference type="ARBA" id="ARBA00022475"/>
    </source>
</evidence>
<proteinExistence type="inferred from homology"/>
<dbReference type="Pfam" id="PF00873">
    <property type="entry name" value="ACR_tran"/>
    <property type="match status" value="1"/>
</dbReference>
<dbReference type="Gene3D" id="3.30.70.1320">
    <property type="entry name" value="Multidrug efflux transporter AcrB pore domain like"/>
    <property type="match status" value="1"/>
</dbReference>